<dbReference type="InterPro" id="IPR036514">
    <property type="entry name" value="SGNH_hydro_sf"/>
</dbReference>
<organism evidence="2 3">
    <name type="scientific">Ancylobacter novellus</name>
    <name type="common">Thiobacillus novellus</name>
    <dbReference type="NCBI Taxonomy" id="921"/>
    <lineage>
        <taxon>Bacteria</taxon>
        <taxon>Pseudomonadati</taxon>
        <taxon>Pseudomonadota</taxon>
        <taxon>Alphaproteobacteria</taxon>
        <taxon>Hyphomicrobiales</taxon>
        <taxon>Xanthobacteraceae</taxon>
        <taxon>Ancylobacter</taxon>
    </lineage>
</organism>
<dbReference type="PANTHER" id="PTHR30383">
    <property type="entry name" value="THIOESTERASE 1/PROTEASE 1/LYSOPHOSPHOLIPASE L1"/>
    <property type="match status" value="1"/>
</dbReference>
<proteinExistence type="predicted"/>
<dbReference type="Proteomes" id="UP000249577">
    <property type="component" value="Unassembled WGS sequence"/>
</dbReference>
<dbReference type="PANTHER" id="PTHR30383:SF5">
    <property type="entry name" value="SGNH HYDROLASE-TYPE ESTERASE DOMAIN-CONTAINING PROTEIN"/>
    <property type="match status" value="1"/>
</dbReference>
<dbReference type="Gene3D" id="3.40.50.1110">
    <property type="entry name" value="SGNH hydrolase"/>
    <property type="match status" value="1"/>
</dbReference>
<evidence type="ECO:0000313" key="2">
    <source>
        <dbReference type="EMBL" id="PZQ13083.1"/>
    </source>
</evidence>
<keyword evidence="2" id="KW-0378">Hydrolase</keyword>
<dbReference type="InterPro" id="IPR051532">
    <property type="entry name" value="Ester_Hydrolysis_Enzymes"/>
</dbReference>
<evidence type="ECO:0000256" key="1">
    <source>
        <dbReference type="SAM" id="SignalP"/>
    </source>
</evidence>
<evidence type="ECO:0000313" key="3">
    <source>
        <dbReference type="Proteomes" id="UP000249577"/>
    </source>
</evidence>
<keyword evidence="1" id="KW-0732">Signal</keyword>
<feature type="chain" id="PRO_5016002566" evidence="1">
    <location>
        <begin position="22"/>
        <end position="258"/>
    </location>
</feature>
<feature type="signal peptide" evidence="1">
    <location>
        <begin position="1"/>
        <end position="21"/>
    </location>
</feature>
<dbReference type="AlphaFoldDB" id="A0A2W5M6T0"/>
<dbReference type="EMBL" id="QFPN01000008">
    <property type="protein sequence ID" value="PZQ13083.1"/>
    <property type="molecule type" value="Genomic_DNA"/>
</dbReference>
<protein>
    <submittedName>
        <fullName evidence="2">SGNH/GDSL hydrolase family protein</fullName>
    </submittedName>
</protein>
<comment type="caution">
    <text evidence="2">The sequence shown here is derived from an EMBL/GenBank/DDBJ whole genome shotgun (WGS) entry which is preliminary data.</text>
</comment>
<dbReference type="GO" id="GO:0004622">
    <property type="term" value="F:phosphatidylcholine lysophospholipase activity"/>
    <property type="evidence" value="ECO:0007669"/>
    <property type="project" value="TreeGrafter"/>
</dbReference>
<gene>
    <name evidence="2" type="ORF">DI565_15600</name>
</gene>
<accession>A0A2W5M6T0</accession>
<dbReference type="Pfam" id="PF25182">
    <property type="entry name" value="NonGDSL"/>
    <property type="match status" value="1"/>
</dbReference>
<reference evidence="2 3" key="1">
    <citation type="submission" date="2017-08" db="EMBL/GenBank/DDBJ databases">
        <title>Infants hospitalized years apart are colonized by the same room-sourced microbial strains.</title>
        <authorList>
            <person name="Brooks B."/>
            <person name="Olm M.R."/>
            <person name="Firek B.A."/>
            <person name="Baker R."/>
            <person name="Thomas B.C."/>
            <person name="Morowitz M.J."/>
            <person name="Banfield J.F."/>
        </authorList>
    </citation>
    <scope>NUCLEOTIDE SEQUENCE [LARGE SCALE GENOMIC DNA]</scope>
    <source>
        <strain evidence="2">S2_005_003_R2_43</strain>
    </source>
</reference>
<name>A0A2W5M6T0_ANCNO</name>
<dbReference type="CDD" id="cd00229">
    <property type="entry name" value="SGNH_hydrolase"/>
    <property type="match status" value="1"/>
</dbReference>
<dbReference type="SUPFAM" id="SSF52266">
    <property type="entry name" value="SGNH hydrolase"/>
    <property type="match status" value="1"/>
</dbReference>
<sequence>MASAVSFARVAFSLVALGGLAGPAASGPLVQPCKVADQYLALNGKLDRAASHIKTGDPFRILVVGSSSTAGVGATLPAKTFTKRLEAELESRLPGIDVDVVAKGVGGETAVGAEARMAKEVAAAKPDLVIWQIGTNDVYRKIDVATFRKVAAEGLAEISAAGVDVAMLDPQYVPQDETLYGPYLDVITKLSAETGVPVARRFEAMKAVAKAGGAAMISGDRLHMNDSGHACVGAFLAEALDRKLAPPPAAIAEAHRPT</sequence>
<dbReference type="InterPro" id="IPR057572">
    <property type="entry name" value="NonGDSL"/>
</dbReference>